<organism evidence="8 9">
    <name type="scientific">Fragilariopsis cylindrus CCMP1102</name>
    <dbReference type="NCBI Taxonomy" id="635003"/>
    <lineage>
        <taxon>Eukaryota</taxon>
        <taxon>Sar</taxon>
        <taxon>Stramenopiles</taxon>
        <taxon>Ochrophyta</taxon>
        <taxon>Bacillariophyta</taxon>
        <taxon>Bacillariophyceae</taxon>
        <taxon>Bacillariophycidae</taxon>
        <taxon>Bacillariales</taxon>
        <taxon>Bacillariaceae</taxon>
        <taxon>Fragilariopsis</taxon>
    </lineage>
</organism>
<dbReference type="Pfam" id="PF08293">
    <property type="entry name" value="MRP-S33"/>
    <property type="match status" value="1"/>
</dbReference>
<evidence type="ECO:0000256" key="1">
    <source>
        <dbReference type="ARBA" id="ARBA00004173"/>
    </source>
</evidence>
<dbReference type="OrthoDB" id="44203at2759"/>
<dbReference type="InterPro" id="IPR013219">
    <property type="entry name" value="Ribosomal_mS33"/>
</dbReference>
<evidence type="ECO:0000313" key="9">
    <source>
        <dbReference type="Proteomes" id="UP000095751"/>
    </source>
</evidence>
<feature type="compositionally biased region" description="Basic residues" evidence="7">
    <location>
        <begin position="87"/>
        <end position="99"/>
    </location>
</feature>
<reference evidence="8 9" key="1">
    <citation type="submission" date="2016-09" db="EMBL/GenBank/DDBJ databases">
        <title>Extensive genetic diversity and differential bi-allelic expression allows diatom success in the polar Southern Ocean.</title>
        <authorList>
            <consortium name="DOE Joint Genome Institute"/>
            <person name="Mock T."/>
            <person name="Otillar R.P."/>
            <person name="Strauss J."/>
            <person name="Dupont C."/>
            <person name="Frickenhaus S."/>
            <person name="Maumus F."/>
            <person name="Mcmullan M."/>
            <person name="Sanges R."/>
            <person name="Schmutz J."/>
            <person name="Toseland A."/>
            <person name="Valas R."/>
            <person name="Veluchamy A."/>
            <person name="Ward B.J."/>
            <person name="Allen A."/>
            <person name="Barry K."/>
            <person name="Falciatore A."/>
            <person name="Ferrante M."/>
            <person name="Fortunato A.E."/>
            <person name="Gloeckner G."/>
            <person name="Gruber A."/>
            <person name="Hipkin R."/>
            <person name="Janech M."/>
            <person name="Kroth P."/>
            <person name="Leese F."/>
            <person name="Lindquist E."/>
            <person name="Lyon B.R."/>
            <person name="Martin J."/>
            <person name="Mayer C."/>
            <person name="Parker M."/>
            <person name="Quesneville H."/>
            <person name="Raymond J."/>
            <person name="Uhlig C."/>
            <person name="Valentin K.U."/>
            <person name="Worden A.Z."/>
            <person name="Armbrust E.V."/>
            <person name="Bowler C."/>
            <person name="Green B."/>
            <person name="Moulton V."/>
            <person name="Van Oosterhout C."/>
            <person name="Grigoriev I."/>
        </authorList>
    </citation>
    <scope>NUCLEOTIDE SEQUENCE [LARGE SCALE GENOMIC DNA]</scope>
    <source>
        <strain evidence="8 9">CCMP1102</strain>
    </source>
</reference>
<dbReference type="PANTHER" id="PTHR13362">
    <property type="entry name" value="MITOCHONDRIAL RIBOSOMAL PROTEIN S33"/>
    <property type="match status" value="1"/>
</dbReference>
<protein>
    <recommendedName>
        <fullName evidence="6">Small ribosomal subunit protein mS33</fullName>
    </recommendedName>
</protein>
<dbReference type="Proteomes" id="UP000095751">
    <property type="component" value="Unassembled WGS sequence"/>
</dbReference>
<dbReference type="KEGG" id="fcy:FRACYDRAFT_260581"/>
<dbReference type="GO" id="GO:1990904">
    <property type="term" value="C:ribonucleoprotein complex"/>
    <property type="evidence" value="ECO:0007669"/>
    <property type="project" value="UniProtKB-KW"/>
</dbReference>
<name>A0A1E7FL42_9STRA</name>
<dbReference type="PANTHER" id="PTHR13362:SF2">
    <property type="entry name" value="SMALL RIBOSOMAL SUBUNIT PROTEIN MS33"/>
    <property type="match status" value="1"/>
</dbReference>
<evidence type="ECO:0000256" key="6">
    <source>
        <dbReference type="ARBA" id="ARBA00035132"/>
    </source>
</evidence>
<comment type="subcellular location">
    <subcellularLocation>
        <location evidence="1">Mitochondrion</location>
    </subcellularLocation>
</comment>
<evidence type="ECO:0000256" key="3">
    <source>
        <dbReference type="ARBA" id="ARBA00022980"/>
    </source>
</evidence>
<dbReference type="GO" id="GO:0005739">
    <property type="term" value="C:mitochondrion"/>
    <property type="evidence" value="ECO:0007669"/>
    <property type="project" value="UniProtKB-SubCell"/>
</dbReference>
<dbReference type="EMBL" id="KV784356">
    <property type="protein sequence ID" value="OEU18847.1"/>
    <property type="molecule type" value="Genomic_DNA"/>
</dbReference>
<feature type="region of interest" description="Disordered" evidence="7">
    <location>
        <begin position="87"/>
        <end position="112"/>
    </location>
</feature>
<dbReference type="AlphaFoldDB" id="A0A1E7FL42"/>
<keyword evidence="5" id="KW-0687">Ribonucleoprotein</keyword>
<comment type="similarity">
    <text evidence="2">Belongs to the mitochondrion-specific ribosomal protein mS33 family.</text>
</comment>
<accession>A0A1E7FL42</accession>
<keyword evidence="4" id="KW-0496">Mitochondrion</keyword>
<keyword evidence="3" id="KW-0689">Ribosomal protein</keyword>
<dbReference type="InParanoid" id="A0A1E7FL42"/>
<gene>
    <name evidence="8" type="ORF">FRACYDRAFT_260581</name>
</gene>
<evidence type="ECO:0000256" key="7">
    <source>
        <dbReference type="SAM" id="MobiDB-lite"/>
    </source>
</evidence>
<evidence type="ECO:0000256" key="2">
    <source>
        <dbReference type="ARBA" id="ARBA00008970"/>
    </source>
</evidence>
<dbReference type="GO" id="GO:0005840">
    <property type="term" value="C:ribosome"/>
    <property type="evidence" value="ECO:0007669"/>
    <property type="project" value="UniProtKB-KW"/>
</dbReference>
<evidence type="ECO:0000313" key="8">
    <source>
        <dbReference type="EMBL" id="OEU18847.1"/>
    </source>
</evidence>
<keyword evidence="9" id="KW-1185">Reference proteome</keyword>
<evidence type="ECO:0000256" key="5">
    <source>
        <dbReference type="ARBA" id="ARBA00023274"/>
    </source>
</evidence>
<proteinExistence type="inferred from homology"/>
<sequence length="112" mass="12526">MASSSTKSVQKLLQNSTILKRGAEYARQEIFGHVPILEGASTGTKTAKKAFTGPYIEKYYPVSINTYARKIHGSGWETEYEERKRIKLVQRRRKGKGPPKKGAGARSGKKKK</sequence>
<evidence type="ECO:0000256" key="4">
    <source>
        <dbReference type="ARBA" id="ARBA00023128"/>
    </source>
</evidence>